<keyword evidence="3" id="KW-1185">Reference proteome</keyword>
<name>A0AAV6USU6_9ARAC</name>
<evidence type="ECO:0000313" key="2">
    <source>
        <dbReference type="EMBL" id="KAG8186808.1"/>
    </source>
</evidence>
<dbReference type="AlphaFoldDB" id="A0AAV6USU6"/>
<proteinExistence type="predicted"/>
<dbReference type="EMBL" id="JAFNEN010000288">
    <property type="protein sequence ID" value="KAG8186808.1"/>
    <property type="molecule type" value="Genomic_DNA"/>
</dbReference>
<sequence>MGEDDRLTWPNLLTPRSEKRKMAIRSGDPLPPSREKGNSGGLKSRPSAIEKKRSAASSNWDPVSLKRAACQEKRPYPLTELRNKPWLRPSVIALDGLARFNKASASNQVGTCEQIEARNLAEKIPRGPAGTQLLAFFLERQHTVRYVRMPVLTSPQPHLHILHLTVDAYFKTKCESINVVS</sequence>
<gene>
    <name evidence="2" type="ORF">JTE90_020486</name>
</gene>
<comment type="caution">
    <text evidence="2">The sequence shown here is derived from an EMBL/GenBank/DDBJ whole genome shotgun (WGS) entry which is preliminary data.</text>
</comment>
<organism evidence="2 3">
    <name type="scientific">Oedothorax gibbosus</name>
    <dbReference type="NCBI Taxonomy" id="931172"/>
    <lineage>
        <taxon>Eukaryota</taxon>
        <taxon>Metazoa</taxon>
        <taxon>Ecdysozoa</taxon>
        <taxon>Arthropoda</taxon>
        <taxon>Chelicerata</taxon>
        <taxon>Arachnida</taxon>
        <taxon>Araneae</taxon>
        <taxon>Araneomorphae</taxon>
        <taxon>Entelegynae</taxon>
        <taxon>Araneoidea</taxon>
        <taxon>Linyphiidae</taxon>
        <taxon>Erigoninae</taxon>
        <taxon>Oedothorax</taxon>
    </lineage>
</organism>
<reference evidence="2 3" key="1">
    <citation type="journal article" date="2022" name="Nat. Ecol. Evol.">
        <title>A masculinizing supergene underlies an exaggerated male reproductive morph in a spider.</title>
        <authorList>
            <person name="Hendrickx F."/>
            <person name="De Corte Z."/>
            <person name="Sonet G."/>
            <person name="Van Belleghem S.M."/>
            <person name="Kostlbacher S."/>
            <person name="Vangestel C."/>
        </authorList>
    </citation>
    <scope>NUCLEOTIDE SEQUENCE [LARGE SCALE GENOMIC DNA]</scope>
    <source>
        <strain evidence="2">W744_W776</strain>
    </source>
</reference>
<dbReference type="Proteomes" id="UP000827092">
    <property type="component" value="Unassembled WGS sequence"/>
</dbReference>
<protein>
    <submittedName>
        <fullName evidence="2">Uncharacterized protein</fullName>
    </submittedName>
</protein>
<accession>A0AAV6USU6</accession>
<feature type="region of interest" description="Disordered" evidence="1">
    <location>
        <begin position="1"/>
        <end position="62"/>
    </location>
</feature>
<evidence type="ECO:0000256" key="1">
    <source>
        <dbReference type="SAM" id="MobiDB-lite"/>
    </source>
</evidence>
<evidence type="ECO:0000313" key="3">
    <source>
        <dbReference type="Proteomes" id="UP000827092"/>
    </source>
</evidence>